<protein>
    <recommendedName>
        <fullName evidence="4">ABC transporter permease</fullName>
    </recommendedName>
</protein>
<dbReference type="PANTHER" id="PTHR36833:SF2">
    <property type="entry name" value="SLR0610 PROTEIN"/>
    <property type="match status" value="1"/>
</dbReference>
<keyword evidence="1" id="KW-0812">Transmembrane</keyword>
<accession>D0GK01</accession>
<keyword evidence="1" id="KW-0472">Membrane</keyword>
<gene>
    <name evidence="2" type="ORF">HMPREF0554_1154</name>
</gene>
<dbReference type="RefSeq" id="WP_006806803.1">
    <property type="nucleotide sequence ID" value="NZ_ADAD01000052.1"/>
</dbReference>
<keyword evidence="1" id="KW-1133">Transmembrane helix</keyword>
<comment type="caution">
    <text evidence="2">The sequence shown here is derived from an EMBL/GenBank/DDBJ whole genome shotgun (WGS) entry which is preliminary data.</text>
</comment>
<dbReference type="PANTHER" id="PTHR36833">
    <property type="entry name" value="SLR0610 PROTEIN-RELATED"/>
    <property type="match status" value="1"/>
</dbReference>
<feature type="transmembrane region" description="Helical" evidence="1">
    <location>
        <begin position="25"/>
        <end position="46"/>
    </location>
</feature>
<feature type="transmembrane region" description="Helical" evidence="1">
    <location>
        <begin position="197"/>
        <end position="216"/>
    </location>
</feature>
<evidence type="ECO:0008006" key="4">
    <source>
        <dbReference type="Google" id="ProtNLM"/>
    </source>
</evidence>
<evidence type="ECO:0000256" key="1">
    <source>
        <dbReference type="SAM" id="Phobius"/>
    </source>
</evidence>
<keyword evidence="3" id="KW-1185">Reference proteome</keyword>
<organism evidence="2 3">
    <name type="scientific">Pseudoleptotrichia goodfellowii F0264</name>
    <dbReference type="NCBI Taxonomy" id="596323"/>
    <lineage>
        <taxon>Bacteria</taxon>
        <taxon>Fusobacteriati</taxon>
        <taxon>Fusobacteriota</taxon>
        <taxon>Fusobacteriia</taxon>
        <taxon>Fusobacteriales</taxon>
        <taxon>Leptotrichiaceae</taxon>
        <taxon>Pseudoleptotrichia</taxon>
    </lineage>
</organism>
<dbReference type="eggNOG" id="COG3694">
    <property type="taxonomic scope" value="Bacteria"/>
</dbReference>
<feature type="transmembrane region" description="Helical" evidence="1">
    <location>
        <begin position="145"/>
        <end position="169"/>
    </location>
</feature>
<sequence length="257" mass="30666">MNMKVYKVMISNSIQQMFIYRTTSLLIVVFGLIFYLFELFSGFVYFKYTDNIMGWTKWDYFSLITTSTIIMYGYNFFFVWGDSTLDEEILEGKLDYIFLRPINSFWYYSLYRIDFPSLINILTGIAVQSYIIYREKIGILQILMYIVSVIMGVWFIFLFNHLTVTVAFWKEKANELTWVPEILTDFSSRPASIYPKIIRFLMIWIIPILTSINLPVDILRGKVNMMSMLWYILFLIVFTIAVYKMWYAGIKKYQSSN</sequence>
<dbReference type="InterPro" id="IPR010390">
    <property type="entry name" value="ABC-2_transporter-like"/>
</dbReference>
<dbReference type="AlphaFoldDB" id="D0GK01"/>
<name>D0GK01_9FUSO</name>
<dbReference type="EMBL" id="ADAD01000052">
    <property type="protein sequence ID" value="EEY35659.1"/>
    <property type="molecule type" value="Genomic_DNA"/>
</dbReference>
<dbReference type="Pfam" id="PF06182">
    <property type="entry name" value="ABC2_membrane_6"/>
    <property type="match status" value="1"/>
</dbReference>
<evidence type="ECO:0000313" key="3">
    <source>
        <dbReference type="Proteomes" id="UP000004226"/>
    </source>
</evidence>
<feature type="transmembrane region" description="Helical" evidence="1">
    <location>
        <begin position="58"/>
        <end position="80"/>
    </location>
</feature>
<proteinExistence type="predicted"/>
<reference evidence="2 3" key="1">
    <citation type="submission" date="2009-10" db="EMBL/GenBank/DDBJ databases">
        <authorList>
            <person name="Harkins D.M."/>
            <person name="Madupu R."/>
            <person name="Durkin A.S."/>
            <person name="Torralba M."/>
            <person name="Methe B."/>
            <person name="Sutton G.G."/>
            <person name="Strausberg R.L."/>
            <person name="Nelson K.E."/>
        </authorList>
    </citation>
    <scope>NUCLEOTIDE SEQUENCE [LARGE SCALE GENOMIC DNA]</scope>
    <source>
        <strain evidence="2 3">F0264</strain>
    </source>
</reference>
<feature type="transmembrane region" description="Helical" evidence="1">
    <location>
        <begin position="228"/>
        <end position="247"/>
    </location>
</feature>
<evidence type="ECO:0000313" key="2">
    <source>
        <dbReference type="EMBL" id="EEY35659.1"/>
    </source>
</evidence>
<dbReference type="Proteomes" id="UP000004226">
    <property type="component" value="Unassembled WGS sequence"/>
</dbReference>